<dbReference type="AlphaFoldDB" id="A0A1B7NSK7"/>
<evidence type="ECO:0000256" key="5">
    <source>
        <dbReference type="ARBA" id="ARBA00023242"/>
    </source>
</evidence>
<evidence type="ECO:0000256" key="1">
    <source>
        <dbReference type="ARBA" id="ARBA00004123"/>
    </source>
</evidence>
<dbReference type="GO" id="GO:0008270">
    <property type="term" value="F:zinc ion binding"/>
    <property type="evidence" value="ECO:0007669"/>
    <property type="project" value="InterPro"/>
</dbReference>
<keyword evidence="3" id="KW-0238">DNA-binding</keyword>
<reference evidence="6 7" key="1">
    <citation type="submission" date="2015-07" db="EMBL/GenBank/DDBJ databases">
        <title>Emmonsia species relationships and genome sequence.</title>
        <authorList>
            <person name="Cuomo C.A."/>
            <person name="Schwartz I.S."/>
            <person name="Kenyon C."/>
            <person name="de Hoog G.S."/>
            <person name="Govender N.P."/>
            <person name="Botha A."/>
            <person name="Moreno L."/>
            <person name="de Vries M."/>
            <person name="Munoz J.F."/>
            <person name="Stielow J.B."/>
        </authorList>
    </citation>
    <scope>NUCLEOTIDE SEQUENCE [LARGE SCALE GENOMIC DNA]</scope>
    <source>
        <strain evidence="6 7">CBS 136260</strain>
    </source>
</reference>
<evidence type="ECO:0008006" key="8">
    <source>
        <dbReference type="Google" id="ProtNLM"/>
    </source>
</evidence>
<proteinExistence type="predicted"/>
<dbReference type="EMBL" id="LGUA01000905">
    <property type="protein sequence ID" value="OAX79763.1"/>
    <property type="molecule type" value="Genomic_DNA"/>
</dbReference>
<dbReference type="GO" id="GO:0045944">
    <property type="term" value="P:positive regulation of transcription by RNA polymerase II"/>
    <property type="evidence" value="ECO:0007669"/>
    <property type="project" value="TreeGrafter"/>
</dbReference>
<comment type="subcellular location">
    <subcellularLocation>
        <location evidence="1">Nucleus</location>
    </subcellularLocation>
</comment>
<dbReference type="OrthoDB" id="5130013at2759"/>
<organism evidence="6 7">
    <name type="scientific">Emergomyces africanus</name>
    <dbReference type="NCBI Taxonomy" id="1955775"/>
    <lineage>
        <taxon>Eukaryota</taxon>
        <taxon>Fungi</taxon>
        <taxon>Dikarya</taxon>
        <taxon>Ascomycota</taxon>
        <taxon>Pezizomycotina</taxon>
        <taxon>Eurotiomycetes</taxon>
        <taxon>Eurotiomycetidae</taxon>
        <taxon>Onygenales</taxon>
        <taxon>Ajellomycetaceae</taxon>
        <taxon>Emergomyces</taxon>
    </lineage>
</organism>
<dbReference type="Proteomes" id="UP000091918">
    <property type="component" value="Unassembled WGS sequence"/>
</dbReference>
<dbReference type="GO" id="GO:0005634">
    <property type="term" value="C:nucleus"/>
    <property type="evidence" value="ECO:0007669"/>
    <property type="project" value="UniProtKB-SubCell"/>
</dbReference>
<accession>A0A1B7NSK7</accession>
<dbReference type="SUPFAM" id="SSF57701">
    <property type="entry name" value="Zn2/Cys6 DNA-binding domain"/>
    <property type="match status" value="1"/>
</dbReference>
<name>A0A1B7NSK7_9EURO</name>
<dbReference type="Pfam" id="PF11951">
    <property type="entry name" value="Fungal_trans_2"/>
    <property type="match status" value="1"/>
</dbReference>
<dbReference type="InterPro" id="IPR001138">
    <property type="entry name" value="Zn2Cys6_DnaBD"/>
</dbReference>
<evidence type="ECO:0000256" key="3">
    <source>
        <dbReference type="ARBA" id="ARBA00023125"/>
    </source>
</evidence>
<protein>
    <recommendedName>
        <fullName evidence="8">Zn(2)-C6 fungal-type domain-containing protein</fullName>
    </recommendedName>
</protein>
<keyword evidence="2" id="KW-0805">Transcription regulation</keyword>
<keyword evidence="4" id="KW-0804">Transcription</keyword>
<dbReference type="InterPro" id="IPR021858">
    <property type="entry name" value="Fun_TF"/>
</dbReference>
<dbReference type="InterPro" id="IPR036864">
    <property type="entry name" value="Zn2-C6_fun-type_DNA-bd_sf"/>
</dbReference>
<comment type="caution">
    <text evidence="6">The sequence shown here is derived from an EMBL/GenBank/DDBJ whole genome shotgun (WGS) entry which is preliminary data.</text>
</comment>
<dbReference type="PANTHER" id="PTHR37534">
    <property type="entry name" value="TRANSCRIPTIONAL ACTIVATOR PROTEIN UGA3"/>
    <property type="match status" value="1"/>
</dbReference>
<evidence type="ECO:0000313" key="6">
    <source>
        <dbReference type="EMBL" id="OAX79763.1"/>
    </source>
</evidence>
<evidence type="ECO:0000256" key="4">
    <source>
        <dbReference type="ARBA" id="ARBA00023163"/>
    </source>
</evidence>
<keyword evidence="7" id="KW-1185">Reference proteome</keyword>
<sequence length="486" mass="54146">MSKLIDLLIILDRRISCDRAIPRCTQCARSNRVCQGYQLRLSWPKDNDARRAVVARLLRRGAAPHVSHSLVNASSWDIELHQYLSGVLLPEHALFAQTPLAPFNPVKLSDADANLFQYFQTTASRSLSTLSEDAVDLGNILIRMALASTSPSATAVWQAMMGLSSLHRYGLQDQGIEFKIAAIKALAAASNRHIGAAEAIQHVAAGMLLCSFEIHKASCTSGQWKWYIIGAKQIINSSSLHRFSGDSEISALLDWVYYHDALSRFSALHWRQGRGIRYLPLQICRGADREQTLYCKSLMESGSILQSRQSIVNDLLRLLARGCDTMSKSPDITSPEDKGEYEESMRALGSQIKSLPIGKSSHPTLELFHLATLVYLNRATGNLLEADSQTHYRISRALALLSHEVSCEHQFPLFILGSEARTEEDRRMILDLMARTEGTAASRALFLTEALINHVWVQDDLADRELDYMMKMDAIISTCSVLPSFV</sequence>
<gene>
    <name evidence="6" type="ORF">ACJ72_05917</name>
</gene>
<dbReference type="CDD" id="cd00067">
    <property type="entry name" value="GAL4"/>
    <property type="match status" value="1"/>
</dbReference>
<dbReference type="PANTHER" id="PTHR37534:SF39">
    <property type="entry name" value="TRANSCRIPTION FACTOR DOMAIN-CONTAINING PROTEIN"/>
    <property type="match status" value="1"/>
</dbReference>
<evidence type="ECO:0000313" key="7">
    <source>
        <dbReference type="Proteomes" id="UP000091918"/>
    </source>
</evidence>
<dbReference type="GO" id="GO:0000981">
    <property type="term" value="F:DNA-binding transcription factor activity, RNA polymerase II-specific"/>
    <property type="evidence" value="ECO:0007669"/>
    <property type="project" value="InterPro"/>
</dbReference>
<evidence type="ECO:0000256" key="2">
    <source>
        <dbReference type="ARBA" id="ARBA00023015"/>
    </source>
</evidence>
<dbReference type="STRING" id="1658172.A0A1B7NSK7"/>
<keyword evidence="5" id="KW-0539">Nucleus</keyword>
<dbReference type="GO" id="GO:0000976">
    <property type="term" value="F:transcription cis-regulatory region binding"/>
    <property type="evidence" value="ECO:0007669"/>
    <property type="project" value="TreeGrafter"/>
</dbReference>